<protein>
    <submittedName>
        <fullName evidence="1">Uncharacterized protein</fullName>
    </submittedName>
</protein>
<organism evidence="1 2">
    <name type="scientific">Luteipulveratus mongoliensis</name>
    <dbReference type="NCBI Taxonomy" id="571913"/>
    <lineage>
        <taxon>Bacteria</taxon>
        <taxon>Bacillati</taxon>
        <taxon>Actinomycetota</taxon>
        <taxon>Actinomycetes</taxon>
        <taxon>Micrococcales</taxon>
        <taxon>Dermacoccaceae</taxon>
        <taxon>Luteipulveratus</taxon>
    </lineage>
</organism>
<reference evidence="1 2" key="1">
    <citation type="submission" date="2015-03" db="EMBL/GenBank/DDBJ databases">
        <title>Luteipulveratus halotolerans sp. nov., a novel actinobacterium (Dermacoccaceae) from Sarawak, Malaysia.</title>
        <authorList>
            <person name="Juboi H."/>
            <person name="Basik A."/>
            <person name="Shamsul S.S."/>
            <person name="Arnold P."/>
            <person name="Schmitt E.K."/>
            <person name="Sanglier J.-J."/>
            <person name="Yeo T."/>
        </authorList>
    </citation>
    <scope>NUCLEOTIDE SEQUENCE [LARGE SCALE GENOMIC DNA]</scope>
    <source>
        <strain evidence="1 2">MN07-A0370</strain>
    </source>
</reference>
<dbReference type="STRING" id="571913.VV02_11625"/>
<name>A0A0K1JI12_9MICO</name>
<dbReference type="EMBL" id="CP011112">
    <property type="protein sequence ID" value="AKU16362.1"/>
    <property type="molecule type" value="Genomic_DNA"/>
</dbReference>
<keyword evidence="2" id="KW-1185">Reference proteome</keyword>
<proteinExistence type="predicted"/>
<accession>A0A0K1JI12</accession>
<evidence type="ECO:0000313" key="2">
    <source>
        <dbReference type="Proteomes" id="UP000066480"/>
    </source>
</evidence>
<gene>
    <name evidence="1" type="ORF">VV02_11625</name>
</gene>
<sequence>MQRLRPLLSDAGYKPTRPTAYLWQRTDAEITRTVELVWHSNVTEMDIEFDRQLAGTSEDEPLSALRASSTVADFRIRCLQRGGLMLDYGRSDVLPTIEAATVAVLAYLEGDIEPFEEERSAWFDGVYWTDSSPADWDRTAVLGPDIELDGPGQIVRACAPELFAGGYEPRSDGAQDWISVRGGVRRGVSFRWLEGEVDILAGRLTEDTAAAWNAHNDSFDAGPGLPGDPPAPNDLGPFVDFWRNGDIEGYVIAGDTVNGFRTGSWGHDFSDTDRSVLVVVEAVALMTDLLKDGEADIQIPPQLHPWFDGHEWTTYDPDEL</sequence>
<evidence type="ECO:0000313" key="1">
    <source>
        <dbReference type="EMBL" id="AKU16362.1"/>
    </source>
</evidence>
<dbReference type="KEGG" id="lmoi:VV02_11625"/>
<dbReference type="Proteomes" id="UP000066480">
    <property type="component" value="Chromosome"/>
</dbReference>
<dbReference type="AlphaFoldDB" id="A0A0K1JI12"/>